<reference evidence="2 3" key="1">
    <citation type="submission" date="2019-03" db="EMBL/GenBank/DDBJ databases">
        <title>The complete genome sequence of Neokomagataea sp. Jb2 NBRC113641.</title>
        <authorList>
            <person name="Chua K.-O."/>
            <person name="Chan K.-G."/>
            <person name="See-Too W.-S."/>
        </authorList>
    </citation>
    <scope>NUCLEOTIDE SEQUENCE [LARGE SCALE GENOMIC DNA]</scope>
    <source>
        <strain evidence="2 3">Jb2</strain>
    </source>
</reference>
<keyword evidence="3" id="KW-1185">Reference proteome</keyword>
<evidence type="ECO:0000313" key="2">
    <source>
        <dbReference type="EMBL" id="TPW34405.1"/>
    </source>
</evidence>
<accession>A0A506UM68</accession>
<dbReference type="PROSITE" id="PS51257">
    <property type="entry name" value="PROKAR_LIPOPROTEIN"/>
    <property type="match status" value="1"/>
</dbReference>
<sequence>MTLSKAAVALFGFTLLAGCATAPDDVKPINVPTDSYQYMSCQQLAQEAVRVGEAQDKLADEQGSTRWRDIWTGRDILSRDHERSLARAKGELNAIQAVQKQKACGSTPVPAVPVTPAASATPVK</sequence>
<feature type="signal peptide" evidence="1">
    <location>
        <begin position="1"/>
        <end position="22"/>
    </location>
</feature>
<gene>
    <name evidence="2" type="ORF">E3202_07930</name>
</gene>
<dbReference type="EMBL" id="SORZ01000002">
    <property type="protein sequence ID" value="TPW34405.1"/>
    <property type="molecule type" value="Genomic_DNA"/>
</dbReference>
<comment type="caution">
    <text evidence="2">The sequence shown here is derived from an EMBL/GenBank/DDBJ whole genome shotgun (WGS) entry which is preliminary data.</text>
</comment>
<dbReference type="RefSeq" id="WP_165600989.1">
    <property type="nucleotide sequence ID" value="NZ_SORZ01000002.1"/>
</dbReference>
<evidence type="ECO:0000256" key="1">
    <source>
        <dbReference type="SAM" id="SignalP"/>
    </source>
</evidence>
<feature type="chain" id="PRO_5021358428" description="Lipoprotein" evidence="1">
    <location>
        <begin position="23"/>
        <end position="124"/>
    </location>
</feature>
<keyword evidence="1" id="KW-0732">Signal</keyword>
<dbReference type="Proteomes" id="UP000315037">
    <property type="component" value="Unassembled WGS sequence"/>
</dbReference>
<name>A0A506UM68_9PROT</name>
<organism evidence="2 3">
    <name type="scientific">Oecophyllibacter saccharovorans</name>
    <dbReference type="NCBI Taxonomy" id="2558360"/>
    <lineage>
        <taxon>Bacteria</taxon>
        <taxon>Pseudomonadati</taxon>
        <taxon>Pseudomonadota</taxon>
        <taxon>Alphaproteobacteria</taxon>
        <taxon>Acetobacterales</taxon>
        <taxon>Acetobacteraceae</taxon>
        <taxon>Oecophyllibacter</taxon>
    </lineage>
</organism>
<protein>
    <recommendedName>
        <fullName evidence="4">Lipoprotein</fullName>
    </recommendedName>
</protein>
<evidence type="ECO:0008006" key="4">
    <source>
        <dbReference type="Google" id="ProtNLM"/>
    </source>
</evidence>
<evidence type="ECO:0000313" key="3">
    <source>
        <dbReference type="Proteomes" id="UP000315037"/>
    </source>
</evidence>
<dbReference type="AlphaFoldDB" id="A0A506UM68"/>
<proteinExistence type="predicted"/>